<protein>
    <recommendedName>
        <fullName evidence="4">Heterokaryon incompatibility domain-containing protein</fullName>
    </recommendedName>
</protein>
<dbReference type="Pfam" id="PF00023">
    <property type="entry name" value="Ank"/>
    <property type="match status" value="1"/>
</dbReference>
<reference evidence="5 6" key="1">
    <citation type="journal article" date="2023" name="G3 (Bethesda)">
        <title>A chromosome-level genome assembly of Zasmidium syzygii isolated from banana leaves.</title>
        <authorList>
            <person name="van Westerhoven A.C."/>
            <person name="Mehrabi R."/>
            <person name="Talebi R."/>
            <person name="Steentjes M.B.F."/>
            <person name="Corcolon B."/>
            <person name="Chong P.A."/>
            <person name="Kema G.H.J."/>
            <person name="Seidl M.F."/>
        </authorList>
    </citation>
    <scope>NUCLEOTIDE SEQUENCE [LARGE SCALE GENOMIC DNA]</scope>
    <source>
        <strain evidence="5 6">P124</strain>
    </source>
</reference>
<dbReference type="PROSITE" id="PS50088">
    <property type="entry name" value="ANK_REPEAT"/>
    <property type="match status" value="7"/>
</dbReference>
<evidence type="ECO:0000256" key="3">
    <source>
        <dbReference type="PROSITE-ProRule" id="PRU00023"/>
    </source>
</evidence>
<proteinExistence type="predicted"/>
<dbReference type="EMBL" id="JAXOVC010000002">
    <property type="protein sequence ID" value="KAK4505980.1"/>
    <property type="molecule type" value="Genomic_DNA"/>
</dbReference>
<dbReference type="PANTHER" id="PTHR24189:SF50">
    <property type="entry name" value="ANKYRIN REPEAT AND SOCS BOX PROTEIN 2"/>
    <property type="match status" value="1"/>
</dbReference>
<sequence>MELSKILTPYTPLDRTARDIRLITLLPTLSDHKTLRCIMTTYSLDTAPPFTALSYEWGSMDDQCIIQVNDSPARIRKNLWLFLNMAVRQKDLSSRSFWIDALCIDQSDLKERSHQVSLMAKIYQGAELVVSWLGPPFDASDVALDHLTMFTASLSSSPKSRDEEVDAILQLCRRNYWSRLWVLQELVLAAECTVYAGEKSASIGCLEAYLGHAAFTALATGEGNSGLSHVASSRLLLDSPASTMFQQRRRGPFTTPILTSVLACGDLKCHDRKDKVYAVLGISQPTNLSPDYTISTCQVFNRLLKDGRAFDQCKSLAEARSICDKFAKAVGVDVWLDILSSDDRSPPGDYMAALIERHQLREDPSGIPLWWTREYGHLHLQRLWLCERHDEVQKLLNWASKYGHEIEVQTLLDAGIDAVGDEGEQIILSALHEASYEGHHKIVQILLQTGIHPDAGRHSKSTGGRHFVDLLDAASFRGHEKVVRVLLDNGADVNARIGVHGHALRTASLHGHEKTVRELLKAGANVNAAGEIWGTALQLAFREGHTNLVRILIAAGADVNAQDEEFDNMLQWAAFEGKNDILEVLVDAAADVHAERGLYDSALSAAACGGHKEAVHMLIRAGANVNAKTWVSGNVLQQAALEGDEEVVQILLNAGADVHAEGGHYGSALSAAACGGNKEAVQMLIHAGANVNTRGGVLGNALQAAVFGGDKEVVETVLDAGAVVNAEGGYYGCALGAAVAERREEVAKILVRAGARFEGDSVARGHGRKFGKCY</sequence>
<accession>A0ABR0EY35</accession>
<feature type="repeat" description="ANK" evidence="3">
    <location>
        <begin position="503"/>
        <end position="531"/>
    </location>
</feature>
<feature type="repeat" description="ANK" evidence="3">
    <location>
        <begin position="471"/>
        <end position="498"/>
    </location>
</feature>
<gene>
    <name evidence="5" type="ORF">PRZ48_003945</name>
</gene>
<dbReference type="PROSITE" id="PS50297">
    <property type="entry name" value="ANK_REP_REGION"/>
    <property type="match status" value="3"/>
</dbReference>
<name>A0ABR0EY35_ZASCE</name>
<dbReference type="PANTHER" id="PTHR24189">
    <property type="entry name" value="MYOTROPHIN"/>
    <property type="match status" value="1"/>
</dbReference>
<dbReference type="Gene3D" id="1.25.40.20">
    <property type="entry name" value="Ankyrin repeat-containing domain"/>
    <property type="match status" value="2"/>
</dbReference>
<dbReference type="Pfam" id="PF06985">
    <property type="entry name" value="HET"/>
    <property type="match status" value="1"/>
</dbReference>
<dbReference type="InterPro" id="IPR050745">
    <property type="entry name" value="Multifunctional_regulatory"/>
</dbReference>
<evidence type="ECO:0000256" key="2">
    <source>
        <dbReference type="ARBA" id="ARBA00023043"/>
    </source>
</evidence>
<evidence type="ECO:0000313" key="6">
    <source>
        <dbReference type="Proteomes" id="UP001305779"/>
    </source>
</evidence>
<organism evidence="5 6">
    <name type="scientific">Zasmidium cellare</name>
    <name type="common">Wine cellar mold</name>
    <name type="synonym">Racodium cellare</name>
    <dbReference type="NCBI Taxonomy" id="395010"/>
    <lineage>
        <taxon>Eukaryota</taxon>
        <taxon>Fungi</taxon>
        <taxon>Dikarya</taxon>
        <taxon>Ascomycota</taxon>
        <taxon>Pezizomycotina</taxon>
        <taxon>Dothideomycetes</taxon>
        <taxon>Dothideomycetidae</taxon>
        <taxon>Mycosphaerellales</taxon>
        <taxon>Mycosphaerellaceae</taxon>
        <taxon>Zasmidium</taxon>
    </lineage>
</organism>
<dbReference type="InterPro" id="IPR036770">
    <property type="entry name" value="Ankyrin_rpt-contain_sf"/>
</dbReference>
<dbReference type="Pfam" id="PF12796">
    <property type="entry name" value="Ank_2"/>
    <property type="match status" value="3"/>
</dbReference>
<evidence type="ECO:0000259" key="4">
    <source>
        <dbReference type="Pfam" id="PF06985"/>
    </source>
</evidence>
<evidence type="ECO:0000256" key="1">
    <source>
        <dbReference type="ARBA" id="ARBA00022737"/>
    </source>
</evidence>
<feature type="repeat" description="ANK" evidence="3">
    <location>
        <begin position="535"/>
        <end position="564"/>
    </location>
</feature>
<feature type="repeat" description="ANK" evidence="3">
    <location>
        <begin position="598"/>
        <end position="630"/>
    </location>
</feature>
<feature type="repeat" description="ANK" evidence="3">
    <location>
        <begin position="631"/>
        <end position="663"/>
    </location>
</feature>
<feature type="domain" description="Heterokaryon incompatibility" evidence="4">
    <location>
        <begin position="50"/>
        <end position="185"/>
    </location>
</feature>
<feature type="repeat" description="ANK" evidence="3">
    <location>
        <begin position="429"/>
        <end position="458"/>
    </location>
</feature>
<dbReference type="Proteomes" id="UP001305779">
    <property type="component" value="Unassembled WGS sequence"/>
</dbReference>
<keyword evidence="1" id="KW-0677">Repeat</keyword>
<dbReference type="SMART" id="SM00248">
    <property type="entry name" value="ANK"/>
    <property type="match status" value="9"/>
</dbReference>
<keyword evidence="6" id="KW-1185">Reference proteome</keyword>
<dbReference type="InterPro" id="IPR002110">
    <property type="entry name" value="Ankyrin_rpt"/>
</dbReference>
<dbReference type="SUPFAM" id="SSF48403">
    <property type="entry name" value="Ankyrin repeat"/>
    <property type="match status" value="1"/>
</dbReference>
<keyword evidence="2 3" id="KW-0040">ANK repeat</keyword>
<comment type="caution">
    <text evidence="5">The sequence shown here is derived from an EMBL/GenBank/DDBJ whole genome shotgun (WGS) entry which is preliminary data.</text>
</comment>
<feature type="repeat" description="ANK" evidence="3">
    <location>
        <begin position="664"/>
        <end position="696"/>
    </location>
</feature>
<dbReference type="InterPro" id="IPR010730">
    <property type="entry name" value="HET"/>
</dbReference>
<evidence type="ECO:0000313" key="5">
    <source>
        <dbReference type="EMBL" id="KAK4505980.1"/>
    </source>
</evidence>